<comment type="caution">
    <text evidence="1">The sequence shown here is derived from an EMBL/GenBank/DDBJ whole genome shotgun (WGS) entry which is preliminary data.</text>
</comment>
<evidence type="ECO:0000313" key="2">
    <source>
        <dbReference type="Proteomes" id="UP000789759"/>
    </source>
</evidence>
<dbReference type="Proteomes" id="UP000789759">
    <property type="component" value="Unassembled WGS sequence"/>
</dbReference>
<sequence length="62" mass="6983">SDEDSLKAAVKSIKLLHNDVFEKHDSDFINDAVGKSKDSNVAEIFEDSDNQDSNLFNDILER</sequence>
<evidence type="ECO:0000313" key="1">
    <source>
        <dbReference type="EMBL" id="CAG8734851.1"/>
    </source>
</evidence>
<dbReference type="OrthoDB" id="2388788at2759"/>
<dbReference type="AlphaFoldDB" id="A0A9N9IGP6"/>
<proteinExistence type="predicted"/>
<gene>
    <name evidence="1" type="ORF">CPELLU_LOCUS13732</name>
</gene>
<organism evidence="1 2">
    <name type="scientific">Cetraspora pellucida</name>
    <dbReference type="NCBI Taxonomy" id="1433469"/>
    <lineage>
        <taxon>Eukaryota</taxon>
        <taxon>Fungi</taxon>
        <taxon>Fungi incertae sedis</taxon>
        <taxon>Mucoromycota</taxon>
        <taxon>Glomeromycotina</taxon>
        <taxon>Glomeromycetes</taxon>
        <taxon>Diversisporales</taxon>
        <taxon>Gigasporaceae</taxon>
        <taxon>Cetraspora</taxon>
    </lineage>
</organism>
<reference evidence="1" key="1">
    <citation type="submission" date="2021-06" db="EMBL/GenBank/DDBJ databases">
        <authorList>
            <person name="Kallberg Y."/>
            <person name="Tangrot J."/>
            <person name="Rosling A."/>
        </authorList>
    </citation>
    <scope>NUCLEOTIDE SEQUENCE</scope>
    <source>
        <strain evidence="1">FL966</strain>
    </source>
</reference>
<feature type="non-terminal residue" evidence="1">
    <location>
        <position position="1"/>
    </location>
</feature>
<protein>
    <submittedName>
        <fullName evidence="1">10966_t:CDS:1</fullName>
    </submittedName>
</protein>
<dbReference type="EMBL" id="CAJVQA010015051">
    <property type="protein sequence ID" value="CAG8734851.1"/>
    <property type="molecule type" value="Genomic_DNA"/>
</dbReference>
<accession>A0A9N9IGP6</accession>
<name>A0A9N9IGP6_9GLOM</name>
<keyword evidence="2" id="KW-1185">Reference proteome</keyword>